<dbReference type="Proteomes" id="UP000319619">
    <property type="component" value="Unassembled WGS sequence"/>
</dbReference>
<dbReference type="PANTHER" id="PTHR47268:SF4">
    <property type="entry name" value="ACYLPHOSPHATASE"/>
    <property type="match status" value="1"/>
</dbReference>
<evidence type="ECO:0000256" key="1">
    <source>
        <dbReference type="ARBA" id="ARBA00005614"/>
    </source>
</evidence>
<keyword evidence="4 7" id="KW-0378">Hydrolase</keyword>
<evidence type="ECO:0000313" key="8">
    <source>
        <dbReference type="Proteomes" id="UP000319619"/>
    </source>
</evidence>
<proteinExistence type="inferred from homology"/>
<evidence type="ECO:0000256" key="3">
    <source>
        <dbReference type="ARBA" id="ARBA00047645"/>
    </source>
</evidence>
<dbReference type="PROSITE" id="PS00151">
    <property type="entry name" value="ACYLPHOSPHATASE_2"/>
    <property type="match status" value="1"/>
</dbReference>
<dbReference type="InterPro" id="IPR020456">
    <property type="entry name" value="Acylphosphatase"/>
</dbReference>
<organism evidence="7 8">
    <name type="scientific">candidate division LCP-89 bacterium B3_LCP</name>
    <dbReference type="NCBI Taxonomy" id="2012998"/>
    <lineage>
        <taxon>Bacteria</taxon>
        <taxon>Pseudomonadati</taxon>
        <taxon>Bacteria division LCP-89</taxon>
    </lineage>
</organism>
<feature type="active site" evidence="4">
    <location>
        <position position="38"/>
    </location>
</feature>
<feature type="domain" description="Acylphosphatase-like" evidence="6">
    <location>
        <begin position="5"/>
        <end position="92"/>
    </location>
</feature>
<evidence type="ECO:0000259" key="6">
    <source>
        <dbReference type="PROSITE" id="PS51160"/>
    </source>
</evidence>
<evidence type="ECO:0000313" key="7">
    <source>
        <dbReference type="EMBL" id="TKJ42138.1"/>
    </source>
</evidence>
<dbReference type="AlphaFoldDB" id="A0A532V4Q7"/>
<dbReference type="GO" id="GO:0003998">
    <property type="term" value="F:acylphosphatase activity"/>
    <property type="evidence" value="ECO:0007669"/>
    <property type="project" value="UniProtKB-EC"/>
</dbReference>
<name>A0A532V4Q7_UNCL8</name>
<dbReference type="SUPFAM" id="SSF54975">
    <property type="entry name" value="Acylphosphatase/BLUF domain-like"/>
    <property type="match status" value="1"/>
</dbReference>
<comment type="caution">
    <text evidence="7">The sequence shown here is derived from an EMBL/GenBank/DDBJ whole genome shotgun (WGS) entry which is preliminary data.</text>
</comment>
<comment type="similarity">
    <text evidence="1 5">Belongs to the acylphosphatase family.</text>
</comment>
<gene>
    <name evidence="7" type="ORF">CEE37_00230</name>
</gene>
<feature type="active site" evidence="4">
    <location>
        <position position="20"/>
    </location>
</feature>
<evidence type="ECO:0000256" key="2">
    <source>
        <dbReference type="ARBA" id="ARBA00012150"/>
    </source>
</evidence>
<dbReference type="Pfam" id="PF00708">
    <property type="entry name" value="Acylphosphatase"/>
    <property type="match status" value="1"/>
</dbReference>
<dbReference type="EC" id="3.6.1.7" evidence="2 4"/>
<evidence type="ECO:0000256" key="5">
    <source>
        <dbReference type="RuleBase" id="RU004168"/>
    </source>
</evidence>
<sequence>MNDIRAHMIVQGRVQNVGFRYFAANCAERLKLTGWVRNNYDGSVETEVEGDRSAVEQFISDIKIGPRWSNISGVKVEYKPYDGIYTNFVITR</sequence>
<dbReference type="PROSITE" id="PS51160">
    <property type="entry name" value="ACYLPHOSPHATASE_3"/>
    <property type="match status" value="1"/>
</dbReference>
<dbReference type="Gene3D" id="3.30.70.100">
    <property type="match status" value="1"/>
</dbReference>
<dbReference type="InterPro" id="IPR017968">
    <property type="entry name" value="Acylphosphatase_CS"/>
</dbReference>
<comment type="catalytic activity">
    <reaction evidence="3 4">
        <text>an acyl phosphate + H2O = a carboxylate + phosphate + H(+)</text>
        <dbReference type="Rhea" id="RHEA:14965"/>
        <dbReference type="ChEBI" id="CHEBI:15377"/>
        <dbReference type="ChEBI" id="CHEBI:15378"/>
        <dbReference type="ChEBI" id="CHEBI:29067"/>
        <dbReference type="ChEBI" id="CHEBI:43474"/>
        <dbReference type="ChEBI" id="CHEBI:59918"/>
        <dbReference type="EC" id="3.6.1.7"/>
    </reaction>
</comment>
<dbReference type="InterPro" id="IPR001792">
    <property type="entry name" value="Acylphosphatase-like_dom"/>
</dbReference>
<protein>
    <recommendedName>
        <fullName evidence="2 4">acylphosphatase</fullName>
        <ecNumber evidence="2 4">3.6.1.7</ecNumber>
    </recommendedName>
</protein>
<accession>A0A532V4Q7</accession>
<dbReference type="EMBL" id="NJBN01000001">
    <property type="protein sequence ID" value="TKJ42138.1"/>
    <property type="molecule type" value="Genomic_DNA"/>
</dbReference>
<dbReference type="InterPro" id="IPR036046">
    <property type="entry name" value="Acylphosphatase-like_dom_sf"/>
</dbReference>
<evidence type="ECO:0000256" key="4">
    <source>
        <dbReference type="PROSITE-ProRule" id="PRU00520"/>
    </source>
</evidence>
<dbReference type="PANTHER" id="PTHR47268">
    <property type="entry name" value="ACYLPHOSPHATASE"/>
    <property type="match status" value="1"/>
</dbReference>
<reference evidence="7 8" key="1">
    <citation type="submission" date="2017-06" db="EMBL/GenBank/DDBJ databases">
        <title>Novel microbial phyla capable of carbon fixation and sulfur reduction in deep-sea sediments.</title>
        <authorList>
            <person name="Huang J."/>
            <person name="Baker B."/>
            <person name="Wang Y."/>
        </authorList>
    </citation>
    <scope>NUCLEOTIDE SEQUENCE [LARGE SCALE GENOMIC DNA]</scope>
    <source>
        <strain evidence="7">B3_LCP</strain>
    </source>
</reference>